<dbReference type="PRINTS" id="PR00105">
    <property type="entry name" value="C5METTRFRASE"/>
</dbReference>
<evidence type="ECO:0000313" key="10">
    <source>
        <dbReference type="EMBL" id="SBV52646.1"/>
    </source>
</evidence>
<dbReference type="PROSITE" id="PS51257">
    <property type="entry name" value="PROKAR_LIPOPROTEIN"/>
    <property type="match status" value="1"/>
</dbReference>
<dbReference type="InterPro" id="IPR050390">
    <property type="entry name" value="C5-Methyltransferase"/>
</dbReference>
<dbReference type="EMBL" id="MDCE01000028">
    <property type="protein sequence ID" value="PPV05502.1"/>
    <property type="molecule type" value="Genomic_DNA"/>
</dbReference>
<reference evidence="9 12" key="2">
    <citation type="submission" date="2016-08" db="EMBL/GenBank/DDBJ databases">
        <title>Evolution of the type three secretion system and type three effector repertoires in Xanthomonas.</title>
        <authorList>
            <person name="Merda D."/>
            <person name="Briand M."/>
            <person name="Bosis E."/>
            <person name="Rousseau C."/>
            <person name="Portier P."/>
            <person name="Jacques M.-A."/>
            <person name="Fischer-Le Saux M."/>
        </authorList>
    </citation>
    <scope>NUCLEOTIDE SEQUENCE [LARGE SCALE GENOMIC DNA]</scope>
    <source>
        <strain evidence="9 12">CFBP1976</strain>
    </source>
</reference>
<protein>
    <recommendedName>
        <fullName evidence="8">Cytosine-specific methyltransferase</fullName>
        <ecNumber evidence="8">2.1.1.37</ecNumber>
    </recommendedName>
</protein>
<comment type="catalytic activity">
    <reaction evidence="5 8">
        <text>a 2'-deoxycytidine in DNA + S-adenosyl-L-methionine = a 5-methyl-2'-deoxycytidine in DNA + S-adenosyl-L-homocysteine + H(+)</text>
        <dbReference type="Rhea" id="RHEA:13681"/>
        <dbReference type="Rhea" id="RHEA-COMP:11369"/>
        <dbReference type="Rhea" id="RHEA-COMP:11370"/>
        <dbReference type="ChEBI" id="CHEBI:15378"/>
        <dbReference type="ChEBI" id="CHEBI:57856"/>
        <dbReference type="ChEBI" id="CHEBI:59789"/>
        <dbReference type="ChEBI" id="CHEBI:85452"/>
        <dbReference type="ChEBI" id="CHEBI:85454"/>
        <dbReference type="EC" id="2.1.1.37"/>
    </reaction>
</comment>
<dbReference type="STRING" id="56449.XBLMG947_3443"/>
<evidence type="ECO:0000256" key="5">
    <source>
        <dbReference type="ARBA" id="ARBA00047422"/>
    </source>
</evidence>
<dbReference type="NCBIfam" id="TIGR00675">
    <property type="entry name" value="dcm"/>
    <property type="match status" value="1"/>
</dbReference>
<keyword evidence="3 6" id="KW-0949">S-adenosyl-L-methionine</keyword>
<dbReference type="InterPro" id="IPR029063">
    <property type="entry name" value="SAM-dependent_MTases_sf"/>
</dbReference>
<dbReference type="AlphaFoldDB" id="A0A1C3NQG9"/>
<keyword evidence="12" id="KW-1185">Reference proteome</keyword>
<feature type="active site" evidence="6">
    <location>
        <position position="88"/>
    </location>
</feature>
<dbReference type="Gene3D" id="3.90.120.10">
    <property type="entry name" value="DNA Methylase, subunit A, domain 2"/>
    <property type="match status" value="1"/>
</dbReference>
<dbReference type="Proteomes" id="UP000092503">
    <property type="component" value="Unassembled WGS sequence"/>
</dbReference>
<dbReference type="Gene3D" id="3.40.50.150">
    <property type="entry name" value="Vaccinia Virus protein VP39"/>
    <property type="match status" value="1"/>
</dbReference>
<evidence type="ECO:0000256" key="8">
    <source>
        <dbReference type="RuleBase" id="RU000417"/>
    </source>
</evidence>
<dbReference type="GO" id="GO:0009307">
    <property type="term" value="P:DNA restriction-modification system"/>
    <property type="evidence" value="ECO:0007669"/>
    <property type="project" value="UniProtKB-KW"/>
</dbReference>
<name>A0A1C3NQG9_9XANT</name>
<keyword evidence="1 6" id="KW-0489">Methyltransferase</keyword>
<proteinExistence type="inferred from homology"/>
<dbReference type="PROSITE" id="PS51679">
    <property type="entry name" value="SAM_MT_C5"/>
    <property type="match status" value="1"/>
</dbReference>
<gene>
    <name evidence="10" type="ORF">XBLMG947_3443</name>
    <name evidence="9" type="ORF">XbrCFBP1976_16975</name>
</gene>
<dbReference type="GO" id="GO:0003886">
    <property type="term" value="F:DNA (cytosine-5-)-methyltransferase activity"/>
    <property type="evidence" value="ECO:0007669"/>
    <property type="project" value="UniProtKB-EC"/>
</dbReference>
<dbReference type="SUPFAM" id="SSF53335">
    <property type="entry name" value="S-adenosyl-L-methionine-dependent methyltransferases"/>
    <property type="match status" value="1"/>
</dbReference>
<dbReference type="GO" id="GO:0003677">
    <property type="term" value="F:DNA binding"/>
    <property type="evidence" value="ECO:0007669"/>
    <property type="project" value="TreeGrafter"/>
</dbReference>
<dbReference type="REBASE" id="167370">
    <property type="entry name" value="M2.Xbr947ORF3442P"/>
</dbReference>
<dbReference type="OrthoDB" id="9813719at2"/>
<dbReference type="GO" id="GO:0032259">
    <property type="term" value="P:methylation"/>
    <property type="evidence" value="ECO:0007669"/>
    <property type="project" value="UniProtKB-KW"/>
</dbReference>
<comment type="similarity">
    <text evidence="6 7">Belongs to the class I-like SAM-binding methyltransferase superfamily. C5-methyltransferase family.</text>
</comment>
<evidence type="ECO:0000256" key="6">
    <source>
        <dbReference type="PROSITE-ProRule" id="PRU01016"/>
    </source>
</evidence>
<dbReference type="PROSITE" id="PS00094">
    <property type="entry name" value="C5_MTASE_1"/>
    <property type="match status" value="1"/>
</dbReference>
<keyword evidence="4" id="KW-0680">Restriction system</keyword>
<evidence type="ECO:0000256" key="1">
    <source>
        <dbReference type="ARBA" id="ARBA00022603"/>
    </source>
</evidence>
<keyword evidence="2 6" id="KW-0808">Transferase</keyword>
<dbReference type="EMBL" id="FLTX01000059">
    <property type="protein sequence ID" value="SBV52646.1"/>
    <property type="molecule type" value="Genomic_DNA"/>
</dbReference>
<reference evidence="10 11" key="1">
    <citation type="submission" date="2016-06" db="EMBL/GenBank/DDBJ databases">
        <authorList>
            <person name="Kjaerup R.B."/>
            <person name="Dalgaard T.S."/>
            <person name="Juul-Madsen H.R."/>
        </authorList>
    </citation>
    <scope>NUCLEOTIDE SEQUENCE [LARGE SCALE GENOMIC DNA]</scope>
    <source>
        <strain evidence="10">LMG947</strain>
    </source>
</reference>
<evidence type="ECO:0000256" key="3">
    <source>
        <dbReference type="ARBA" id="ARBA00022691"/>
    </source>
</evidence>
<dbReference type="Proteomes" id="UP000239710">
    <property type="component" value="Unassembled WGS sequence"/>
</dbReference>
<sequence>MKGKPLPALNCISLFSGCGGMDLGVEAAGFKVRVATDAEPLCGKTYIKNFPGVPFVVKRIGELSTAELLDEAGLKFGEVDLLIGGPPCPAFSKSRFYLTEKPRALDDPVAKETVGGYLRVLKEARPKAFLLENVKGLAYGVHREALDHILSCAKKLGYQTSVSIINAADYGVPQIRERCLVMGYRGDLPAPPLPTHAKLPSGSLLPWMTAGAVLADLDTEEMASLEGHFAGGKHHELLCAIPPGENYLFFTKERGHPDPLFKWRSRYWSFLLKLGHDLPSWTIQARRSNNMGPFHWRSRILRIEEIKRLQSFPDSFLLEGTIERQWRQIGNAVPPLVAEHFGKALFERIIKDVR</sequence>
<dbReference type="InterPro" id="IPR018117">
    <property type="entry name" value="C5_DNA_meth_AS"/>
</dbReference>
<evidence type="ECO:0000313" key="9">
    <source>
        <dbReference type="EMBL" id="PPV05502.1"/>
    </source>
</evidence>
<organism evidence="10 11">
    <name type="scientific">Xanthomonas bromi</name>
    <dbReference type="NCBI Taxonomy" id="56449"/>
    <lineage>
        <taxon>Bacteria</taxon>
        <taxon>Pseudomonadati</taxon>
        <taxon>Pseudomonadota</taxon>
        <taxon>Gammaproteobacteria</taxon>
        <taxon>Lysobacterales</taxon>
        <taxon>Lysobacteraceae</taxon>
        <taxon>Xanthomonas</taxon>
    </lineage>
</organism>
<dbReference type="GO" id="GO:0044027">
    <property type="term" value="P:negative regulation of gene expression via chromosomal CpG island methylation"/>
    <property type="evidence" value="ECO:0007669"/>
    <property type="project" value="TreeGrafter"/>
</dbReference>
<evidence type="ECO:0000256" key="4">
    <source>
        <dbReference type="ARBA" id="ARBA00022747"/>
    </source>
</evidence>
<accession>A0A1C3NQG9</accession>
<dbReference type="PANTHER" id="PTHR10629:SF52">
    <property type="entry name" value="DNA (CYTOSINE-5)-METHYLTRANSFERASE 1"/>
    <property type="match status" value="1"/>
</dbReference>
<dbReference type="RefSeq" id="WP_083993208.1">
    <property type="nucleotide sequence ID" value="NZ_FLTX01000059.1"/>
</dbReference>
<dbReference type="EC" id="2.1.1.37" evidence="8"/>
<dbReference type="InterPro" id="IPR001525">
    <property type="entry name" value="C5_MeTfrase"/>
</dbReference>
<dbReference type="PANTHER" id="PTHR10629">
    <property type="entry name" value="CYTOSINE-SPECIFIC METHYLTRANSFERASE"/>
    <property type="match status" value="1"/>
</dbReference>
<evidence type="ECO:0000313" key="12">
    <source>
        <dbReference type="Proteomes" id="UP000239710"/>
    </source>
</evidence>
<evidence type="ECO:0000313" key="11">
    <source>
        <dbReference type="Proteomes" id="UP000092503"/>
    </source>
</evidence>
<evidence type="ECO:0000256" key="2">
    <source>
        <dbReference type="ARBA" id="ARBA00022679"/>
    </source>
</evidence>
<dbReference type="Pfam" id="PF00145">
    <property type="entry name" value="DNA_methylase"/>
    <property type="match status" value="1"/>
</dbReference>
<evidence type="ECO:0000256" key="7">
    <source>
        <dbReference type="RuleBase" id="RU000416"/>
    </source>
</evidence>